<dbReference type="EMBL" id="CP073100">
    <property type="protein sequence ID" value="QUE50316.1"/>
    <property type="molecule type" value="Genomic_DNA"/>
</dbReference>
<reference evidence="3" key="1">
    <citation type="submission" date="2021-04" db="EMBL/GenBank/DDBJ databases">
        <title>Luteolibacter sp. 32A isolated from the skin of an Anderson's salamander (Ambystoma andersonii).</title>
        <authorList>
            <person name="Spergser J."/>
            <person name="Busse H.-J."/>
        </authorList>
    </citation>
    <scope>NUCLEOTIDE SEQUENCE</scope>
    <source>
        <strain evidence="3">32A</strain>
    </source>
</reference>
<keyword evidence="1 2" id="KW-0732">Signal</keyword>
<dbReference type="GO" id="GO:0016787">
    <property type="term" value="F:hydrolase activity"/>
    <property type="evidence" value="ECO:0007669"/>
    <property type="project" value="UniProtKB-ARBA"/>
</dbReference>
<feature type="chain" id="PRO_5036856603" evidence="2">
    <location>
        <begin position="18"/>
        <end position="1664"/>
    </location>
</feature>
<dbReference type="KEGG" id="lamb:KBB96_15750"/>
<proteinExistence type="predicted"/>
<dbReference type="Pfam" id="PF01663">
    <property type="entry name" value="Phosphodiest"/>
    <property type="match status" value="1"/>
</dbReference>
<feature type="signal peptide" evidence="2">
    <location>
        <begin position="1"/>
        <end position="17"/>
    </location>
</feature>
<dbReference type="Proteomes" id="UP000676169">
    <property type="component" value="Chromosome"/>
</dbReference>
<dbReference type="Pfam" id="PF12951">
    <property type="entry name" value="PATR"/>
    <property type="match status" value="6"/>
</dbReference>
<dbReference type="RefSeq" id="WP_211630456.1">
    <property type="nucleotide sequence ID" value="NZ_CP073100.1"/>
</dbReference>
<dbReference type="PANTHER" id="PTHR10151:SF120">
    <property type="entry name" value="BIS(5'-ADENOSYL)-TRIPHOSPHATASE"/>
    <property type="match status" value="1"/>
</dbReference>
<dbReference type="PANTHER" id="PTHR10151">
    <property type="entry name" value="ECTONUCLEOTIDE PYROPHOSPHATASE/PHOSPHODIESTERASE"/>
    <property type="match status" value="1"/>
</dbReference>
<dbReference type="InterPro" id="IPR013425">
    <property type="entry name" value="Autotrns_rpt"/>
</dbReference>
<dbReference type="NCBIfam" id="TIGR02601">
    <property type="entry name" value="autotrns_rpt"/>
    <property type="match status" value="3"/>
</dbReference>
<dbReference type="SUPFAM" id="SSF53649">
    <property type="entry name" value="Alkaline phosphatase-like"/>
    <property type="match status" value="1"/>
</dbReference>
<evidence type="ECO:0000313" key="4">
    <source>
        <dbReference type="Proteomes" id="UP000676169"/>
    </source>
</evidence>
<dbReference type="InterPro" id="IPR002591">
    <property type="entry name" value="Phosphodiest/P_Trfase"/>
</dbReference>
<accession>A0A975G7Q9</accession>
<gene>
    <name evidence="3" type="ORF">KBB96_15750</name>
</gene>
<evidence type="ECO:0000256" key="1">
    <source>
        <dbReference type="ARBA" id="ARBA00022729"/>
    </source>
</evidence>
<dbReference type="SUPFAM" id="SSF51126">
    <property type="entry name" value="Pectin lyase-like"/>
    <property type="match status" value="2"/>
</dbReference>
<dbReference type="Gene3D" id="3.40.720.10">
    <property type="entry name" value="Alkaline Phosphatase, subunit A"/>
    <property type="match status" value="2"/>
</dbReference>
<evidence type="ECO:0000313" key="3">
    <source>
        <dbReference type="EMBL" id="QUE50316.1"/>
    </source>
</evidence>
<keyword evidence="4" id="KW-1185">Reference proteome</keyword>
<protein>
    <submittedName>
        <fullName evidence="3">Alkaline phosphatase family protein</fullName>
    </submittedName>
</protein>
<dbReference type="InterPro" id="IPR011050">
    <property type="entry name" value="Pectin_lyase_fold/virulence"/>
</dbReference>
<evidence type="ECO:0000256" key="2">
    <source>
        <dbReference type="SAM" id="SignalP"/>
    </source>
</evidence>
<sequence>MRSILCFVALSFQPLLAATVVWDDANSNNAWNTTDANWTGGAIFANGNDATFSGTTGETVTVVAGGVSPASTSITANGAYTFSGGSIGGTLSKAGTGALTLNSANAFTSVALNGGSITVGNAGALGGGTLTIGSGAASGTGSNLVHFTAGSKTVANNIVLPNDSATTNRRFSNAGGSTDVYTLSGTISGGGAGTILYFDNGTSGDTSRLFRLSGTNTFTGKVQVNRGSLQIDSDAAFGGTSNTVTYNANSGSKLIFSNAMTYTHATTLSTATVFDTGANAVTASGVISGSNTFTKSGTGTLTLSAANTWSGTSSVGAGTLVVTGSLSSSANAVTVQSGATLAGTGTINRPVVVNGSVAPGVTGTGTLTTGALTLAPGSAYDCQITDWNGSAGAGSDTLTSGALSLTATTASKFTVRVNGTGMTGFSETSKSFTLIAASAVPTGLTADNVTVTTTGFSGTGTWAVQASGNNLVLVYTPGGPPLNLYDDKHVLVIGMDGCRADALKQQVETGNAPNIAGLVANGTVTWNAHAGGDLGTPTQQPTISGPGWTSILTGTYTNVHHVVDNSSPPYDQPATVGSYMVSQAPHFARHLVETKPGTYVSSIASWSWIEDYTVAAQPGYFGYHAKGSGSSYALRDNDVAAKAVANLSSANPDVMFLHFDQVDGAGHSLGFSPTVPGYMTAIQNVDTLVGNVLGAIAARPNYASEQWMVIITADHGGNGVSHGGQSAGERTITFLVSGGGVPVGVSTASPGHGAVPATLMRYLGLSIPAAWNLAEDGFITGPTFAAVRSGGSAQLAWTMPAAGVPGLTGFELRRNGATVGTYTLAQSSATDLTPDGGANNYELVLLGTAEATLKQSLFIPGGNQRVWDDANANNNWNTTDANWTEGAVFANGNDAFFAGATGEVVAVDAGGVTPAAITISGAGSYTFSGGSILGGTLAKTGAGTLTLSSANAFPSVSLSAGPDSQSAGAVNVGSFGALGAGTVTLANASSMTAFYFAPALGSGTLANNIVLSSPVSAVTTRLLADETNVTVTLSGILSGGNANQELLIDNDSSSSDVGKIRLTNVSNSFTVSRIRMNRGGLVVTSDAALGNASNGLALDVSSNLANSGLVMEGAVTLGSTRPINILSQTVIDTQATADTVKGAITYGAQLVKRGSAALRLEGAGTGTGGISLVEGSLTPVVATAFGTGTLSVSTTAAAGFLDATALPATSTLANAIVLPSDSAGVLRTVLMTSGAGKQLELSGVISGGGANTTLYLNTSTTGDTAAVFLLSGTNTFTGKTQLNRGSLSITSNAALGATANSLMIDANTGSKLSFLAPMSFTHPVALSTETIFDTAANAVDMTAVLSGSAAWTKNGTGTLTLSGANTHTGGIAVAVGKLQVTGTLASSSNAVVVSTGATLGGTGTINRPVTINGTLAPGATIGTLAIGNTLTLGTGSAVAFDLANWTGAAGSGYDTISTNAVNITATSGSKLTVNVNAAGLVNFTESPRTFVIASAASAPTGLVAGNWAVAVSGFSGTGTWTLQASGNNLVLAYNPAGMSGYAAWAANKLTVGQDPAFNADPDGDGLMNGIEFVLGTEPGSGITNSLPMLQDTGDNIVFTFRRTHDSESLDPHVETSESLAGGSWTPVTTGISVQADGETADMVTVTIPKTARTKLFVRLTVTLP</sequence>
<organism evidence="3 4">
    <name type="scientific">Luteolibacter ambystomatis</name>
    <dbReference type="NCBI Taxonomy" id="2824561"/>
    <lineage>
        <taxon>Bacteria</taxon>
        <taxon>Pseudomonadati</taxon>
        <taxon>Verrucomicrobiota</taxon>
        <taxon>Verrucomicrobiia</taxon>
        <taxon>Verrucomicrobiales</taxon>
        <taxon>Verrucomicrobiaceae</taxon>
        <taxon>Luteolibacter</taxon>
    </lineage>
</organism>
<dbReference type="InterPro" id="IPR017850">
    <property type="entry name" value="Alkaline_phosphatase_core_sf"/>
</dbReference>
<name>A0A975G7Q9_9BACT</name>